<accession>A0ABW0T1X9</accession>
<reference evidence="2" key="1">
    <citation type="journal article" date="2019" name="Int. J. Syst. Evol. Microbiol.">
        <title>The Global Catalogue of Microorganisms (GCM) 10K type strain sequencing project: providing services to taxonomists for standard genome sequencing and annotation.</title>
        <authorList>
            <consortium name="The Broad Institute Genomics Platform"/>
            <consortium name="The Broad Institute Genome Sequencing Center for Infectious Disease"/>
            <person name="Wu L."/>
            <person name="Ma J."/>
        </authorList>
    </citation>
    <scope>NUCLEOTIDE SEQUENCE [LARGE SCALE GENOMIC DNA]</scope>
    <source>
        <strain evidence="2">CGMCC 1.13587</strain>
    </source>
</reference>
<sequence length="176" mass="18989">MELPPLSAEDLKQPDEKLGWWLVSTWIGHHAQRAGFALDAIPPEWATRLVEETAKMDSESVANAPLESAFRKACGGDMAAAGRMLRAYVHSGAVAMVNEKYAAVGIKQTVGRKKGGKKAAAVNKAVAAPWHASCAEKARALLEQGKSPRELTGMLATQFQRDVTTIRRVLKKAGVK</sequence>
<protein>
    <submittedName>
        <fullName evidence="1">Uncharacterized protein</fullName>
    </submittedName>
</protein>
<proteinExistence type="predicted"/>
<comment type="caution">
    <text evidence="1">The sequence shown here is derived from an EMBL/GenBank/DDBJ whole genome shotgun (WGS) entry which is preliminary data.</text>
</comment>
<dbReference type="Proteomes" id="UP001596111">
    <property type="component" value="Unassembled WGS sequence"/>
</dbReference>
<dbReference type="EMBL" id="JBHSNG010000045">
    <property type="protein sequence ID" value="MFC5583339.1"/>
    <property type="molecule type" value="Genomic_DNA"/>
</dbReference>
<gene>
    <name evidence="1" type="ORF">ACFPPB_19690</name>
</gene>
<evidence type="ECO:0000313" key="1">
    <source>
        <dbReference type="EMBL" id="MFC5583339.1"/>
    </source>
</evidence>
<organism evidence="1 2">
    <name type="scientific">Rhodanobacter terrae</name>
    <dbReference type="NCBI Taxonomy" id="418647"/>
    <lineage>
        <taxon>Bacteria</taxon>
        <taxon>Pseudomonadati</taxon>
        <taxon>Pseudomonadota</taxon>
        <taxon>Gammaproteobacteria</taxon>
        <taxon>Lysobacterales</taxon>
        <taxon>Rhodanobacteraceae</taxon>
        <taxon>Rhodanobacter</taxon>
    </lineage>
</organism>
<name>A0ABW0T1X9_9GAMM</name>
<dbReference type="RefSeq" id="WP_377330260.1">
    <property type="nucleotide sequence ID" value="NZ_JBHSNG010000045.1"/>
</dbReference>
<keyword evidence="2" id="KW-1185">Reference proteome</keyword>
<evidence type="ECO:0000313" key="2">
    <source>
        <dbReference type="Proteomes" id="UP001596111"/>
    </source>
</evidence>